<reference evidence="3 4" key="1">
    <citation type="journal article" date="2020" name="ISME J.">
        <title>Comparative genomics reveals insights into cyanobacterial evolution and habitat adaptation.</title>
        <authorList>
            <person name="Chen M.Y."/>
            <person name="Teng W.K."/>
            <person name="Zhao L."/>
            <person name="Hu C.X."/>
            <person name="Zhou Y.K."/>
            <person name="Han B.P."/>
            <person name="Song L.R."/>
            <person name="Shu W.S."/>
        </authorList>
    </citation>
    <scope>NUCLEOTIDE SEQUENCE [LARGE SCALE GENOMIC DNA]</scope>
    <source>
        <strain evidence="3 4">FACHB-1370</strain>
    </source>
</reference>
<dbReference type="InterPro" id="IPR000305">
    <property type="entry name" value="GIY-YIG_endonuc"/>
</dbReference>
<evidence type="ECO:0000313" key="4">
    <source>
        <dbReference type="Proteomes" id="UP000641954"/>
    </source>
</evidence>
<name>A0ABR8EKX3_9CYAN</name>
<sequence length="101" mass="11688">MSFWVYILRCADSSYYTGHTDNLEKRLAEHNSGAIISCYTYKRRPLELVFSQEFATREEALTSELQIKGWSRKKKEAMIRGDWAEVSRLARSKSASTQTDS</sequence>
<dbReference type="Proteomes" id="UP000641954">
    <property type="component" value="Unassembled WGS sequence"/>
</dbReference>
<comment type="caution">
    <text evidence="3">The sequence shown here is derived from an EMBL/GenBank/DDBJ whole genome shotgun (WGS) entry which is preliminary data.</text>
</comment>
<proteinExistence type="inferred from homology"/>
<evidence type="ECO:0000256" key="1">
    <source>
        <dbReference type="ARBA" id="ARBA00007435"/>
    </source>
</evidence>
<dbReference type="InterPro" id="IPR035901">
    <property type="entry name" value="GIY-YIG_endonuc_sf"/>
</dbReference>
<feature type="domain" description="GIY-YIG" evidence="2">
    <location>
        <begin position="1"/>
        <end position="77"/>
    </location>
</feature>
<organism evidence="3 4">
    <name type="scientific">Planktothricoides raciborskii FACHB-1370</name>
    <dbReference type="NCBI Taxonomy" id="2949576"/>
    <lineage>
        <taxon>Bacteria</taxon>
        <taxon>Bacillati</taxon>
        <taxon>Cyanobacteriota</taxon>
        <taxon>Cyanophyceae</taxon>
        <taxon>Oscillatoriophycideae</taxon>
        <taxon>Oscillatoriales</taxon>
        <taxon>Oscillatoriaceae</taxon>
        <taxon>Planktothricoides</taxon>
    </lineage>
</organism>
<dbReference type="PANTHER" id="PTHR34477:SF1">
    <property type="entry name" value="UPF0213 PROTEIN YHBQ"/>
    <property type="match status" value="1"/>
</dbReference>
<dbReference type="PROSITE" id="PS50164">
    <property type="entry name" value="GIY_YIG"/>
    <property type="match status" value="1"/>
</dbReference>
<dbReference type="PANTHER" id="PTHR34477">
    <property type="entry name" value="UPF0213 PROTEIN YHBQ"/>
    <property type="match status" value="1"/>
</dbReference>
<evidence type="ECO:0000313" key="3">
    <source>
        <dbReference type="EMBL" id="MBD2546525.1"/>
    </source>
</evidence>
<keyword evidence="4" id="KW-1185">Reference proteome</keyword>
<dbReference type="Pfam" id="PF01541">
    <property type="entry name" value="GIY-YIG"/>
    <property type="match status" value="1"/>
</dbReference>
<dbReference type="EMBL" id="JACJSK010000040">
    <property type="protein sequence ID" value="MBD2546525.1"/>
    <property type="molecule type" value="Genomic_DNA"/>
</dbReference>
<dbReference type="Gene3D" id="3.40.1440.10">
    <property type="entry name" value="GIY-YIG endonuclease"/>
    <property type="match status" value="1"/>
</dbReference>
<comment type="similarity">
    <text evidence="1">Belongs to the UPF0213 family.</text>
</comment>
<dbReference type="InterPro" id="IPR050190">
    <property type="entry name" value="UPF0213_domain"/>
</dbReference>
<dbReference type="SUPFAM" id="SSF82771">
    <property type="entry name" value="GIY-YIG endonuclease"/>
    <property type="match status" value="1"/>
</dbReference>
<evidence type="ECO:0000259" key="2">
    <source>
        <dbReference type="PROSITE" id="PS50164"/>
    </source>
</evidence>
<dbReference type="CDD" id="cd10456">
    <property type="entry name" value="GIY-YIG_UPF0213"/>
    <property type="match status" value="1"/>
</dbReference>
<accession>A0ABR8EKX3</accession>
<protein>
    <submittedName>
        <fullName evidence="3">GIY-YIG nuclease family protein</fullName>
    </submittedName>
</protein>
<dbReference type="RefSeq" id="WP_190879882.1">
    <property type="nucleotide sequence ID" value="NZ_JACJSK010000040.1"/>
</dbReference>
<gene>
    <name evidence="3" type="ORF">H6G72_22325</name>
</gene>